<evidence type="ECO:0000259" key="14">
    <source>
        <dbReference type="PROSITE" id="PS50880"/>
    </source>
</evidence>
<organism evidence="15 16">
    <name type="scientific">Eilatimonas milleporae</name>
    <dbReference type="NCBI Taxonomy" id="911205"/>
    <lineage>
        <taxon>Bacteria</taxon>
        <taxon>Pseudomonadati</taxon>
        <taxon>Pseudomonadota</taxon>
        <taxon>Alphaproteobacteria</taxon>
        <taxon>Kordiimonadales</taxon>
        <taxon>Kordiimonadaceae</taxon>
        <taxon>Eilatimonas</taxon>
    </lineage>
</organism>
<dbReference type="PANTHER" id="PTHR30313">
    <property type="entry name" value="DNA PRIMASE"/>
    <property type="match status" value="1"/>
</dbReference>
<evidence type="ECO:0000256" key="9">
    <source>
        <dbReference type="ARBA" id="ARBA00022842"/>
    </source>
</evidence>
<dbReference type="FunFam" id="3.40.1360.10:FF:000002">
    <property type="entry name" value="DNA primase"/>
    <property type="match status" value="1"/>
</dbReference>
<gene>
    <name evidence="12" type="primary">dnaG</name>
    <name evidence="15" type="ORF">BXY39_0799</name>
</gene>
<dbReference type="InterPro" id="IPR034151">
    <property type="entry name" value="TOPRIM_DnaG_bac"/>
</dbReference>
<keyword evidence="4 12" id="KW-0548">Nucleotidyltransferase</keyword>
<evidence type="ECO:0000256" key="10">
    <source>
        <dbReference type="ARBA" id="ARBA00023125"/>
    </source>
</evidence>
<dbReference type="OrthoDB" id="9803773at2"/>
<dbReference type="SUPFAM" id="SSF57783">
    <property type="entry name" value="Zinc beta-ribbon"/>
    <property type="match status" value="1"/>
</dbReference>
<dbReference type="EC" id="2.7.7.101" evidence="12"/>
<evidence type="ECO:0000256" key="8">
    <source>
        <dbReference type="ARBA" id="ARBA00022833"/>
    </source>
</evidence>
<keyword evidence="2 12" id="KW-0639">Primosome</keyword>
<dbReference type="HAMAP" id="MF_00974">
    <property type="entry name" value="DNA_primase_DnaG"/>
    <property type="match status" value="1"/>
</dbReference>
<keyword evidence="1 12" id="KW-0240">DNA-directed RNA polymerase</keyword>
<dbReference type="GO" id="GO:0005737">
    <property type="term" value="C:cytoplasm"/>
    <property type="evidence" value="ECO:0007669"/>
    <property type="project" value="TreeGrafter"/>
</dbReference>
<evidence type="ECO:0000256" key="7">
    <source>
        <dbReference type="ARBA" id="ARBA00022771"/>
    </source>
</evidence>
<dbReference type="FunFam" id="3.90.580.10:FF:000001">
    <property type="entry name" value="DNA primase"/>
    <property type="match status" value="1"/>
</dbReference>
<dbReference type="CDD" id="cd03364">
    <property type="entry name" value="TOPRIM_DnaG_primases"/>
    <property type="match status" value="1"/>
</dbReference>
<evidence type="ECO:0000256" key="12">
    <source>
        <dbReference type="HAMAP-Rule" id="MF_00974"/>
    </source>
</evidence>
<proteinExistence type="inferred from homology"/>
<dbReference type="GO" id="GO:1990077">
    <property type="term" value="C:primosome complex"/>
    <property type="evidence" value="ECO:0007669"/>
    <property type="project" value="UniProtKB-KW"/>
</dbReference>
<dbReference type="RefSeq" id="WP_121937488.1">
    <property type="nucleotide sequence ID" value="NZ_REFR01000009.1"/>
</dbReference>
<dbReference type="PANTHER" id="PTHR30313:SF2">
    <property type="entry name" value="DNA PRIMASE"/>
    <property type="match status" value="1"/>
</dbReference>
<dbReference type="SMART" id="SM00400">
    <property type="entry name" value="ZnF_CHCC"/>
    <property type="match status" value="1"/>
</dbReference>
<keyword evidence="10 12" id="KW-0238">DNA-binding</keyword>
<evidence type="ECO:0000256" key="4">
    <source>
        <dbReference type="ARBA" id="ARBA00022695"/>
    </source>
</evidence>
<dbReference type="GO" id="GO:0008270">
    <property type="term" value="F:zinc ion binding"/>
    <property type="evidence" value="ECO:0007669"/>
    <property type="project" value="UniProtKB-UniRule"/>
</dbReference>
<dbReference type="SMART" id="SM00493">
    <property type="entry name" value="TOPRIM"/>
    <property type="match status" value="1"/>
</dbReference>
<keyword evidence="9" id="KW-0460">Magnesium</keyword>
<evidence type="ECO:0000256" key="13">
    <source>
        <dbReference type="SAM" id="MobiDB-lite"/>
    </source>
</evidence>
<keyword evidence="16" id="KW-1185">Reference proteome</keyword>
<keyword evidence="7 12" id="KW-0863">Zinc-finger</keyword>
<comment type="caution">
    <text evidence="15">The sequence shown here is derived from an EMBL/GenBank/DDBJ whole genome shotgun (WGS) entry which is preliminary data.</text>
</comment>
<comment type="function">
    <text evidence="12">RNA polymerase that catalyzes the synthesis of short RNA molecules used as primers for DNA polymerase during DNA replication.</text>
</comment>
<dbReference type="InterPro" id="IPR013264">
    <property type="entry name" value="DNAG_N"/>
</dbReference>
<dbReference type="GO" id="GO:0003677">
    <property type="term" value="F:DNA binding"/>
    <property type="evidence" value="ECO:0007669"/>
    <property type="project" value="UniProtKB-KW"/>
</dbReference>
<dbReference type="GO" id="GO:0006269">
    <property type="term" value="P:DNA replication, synthesis of primer"/>
    <property type="evidence" value="ECO:0007669"/>
    <property type="project" value="UniProtKB-UniRule"/>
</dbReference>
<dbReference type="Pfam" id="PF08275">
    <property type="entry name" value="DNAG_N"/>
    <property type="match status" value="1"/>
</dbReference>
<dbReference type="SUPFAM" id="SSF56731">
    <property type="entry name" value="DNA primase core"/>
    <property type="match status" value="1"/>
</dbReference>
<evidence type="ECO:0000256" key="6">
    <source>
        <dbReference type="ARBA" id="ARBA00022723"/>
    </source>
</evidence>
<dbReference type="InterPro" id="IPR006295">
    <property type="entry name" value="DNA_primase_DnaG"/>
</dbReference>
<keyword evidence="6 12" id="KW-0479">Metal-binding</keyword>
<dbReference type="FunCoup" id="A0A3M0D7Q2">
    <property type="interactions" value="267"/>
</dbReference>
<dbReference type="InterPro" id="IPR030846">
    <property type="entry name" value="DnaG_bac"/>
</dbReference>
<dbReference type="GO" id="GO:0000428">
    <property type="term" value="C:DNA-directed RNA polymerase complex"/>
    <property type="evidence" value="ECO:0007669"/>
    <property type="project" value="UniProtKB-KW"/>
</dbReference>
<keyword evidence="3 12" id="KW-0808">Transferase</keyword>
<dbReference type="Gene3D" id="3.90.980.10">
    <property type="entry name" value="DNA primase, catalytic core, N-terminal domain"/>
    <property type="match status" value="1"/>
</dbReference>
<dbReference type="InterPro" id="IPR019475">
    <property type="entry name" value="DNA_primase_DnaB-bd"/>
</dbReference>
<dbReference type="InterPro" id="IPR002694">
    <property type="entry name" value="Znf_CHC2"/>
</dbReference>
<comment type="domain">
    <text evidence="12">Contains an N-terminal zinc-binding domain, a central core domain that contains the primase activity, and a C-terminal DnaB-binding domain.</text>
</comment>
<keyword evidence="11 12" id="KW-0804">Transcription</keyword>
<comment type="similarity">
    <text evidence="12">Belongs to the DnaG primase family.</text>
</comment>
<dbReference type="InterPro" id="IPR036977">
    <property type="entry name" value="DNA_primase_Znf_CHC2"/>
</dbReference>
<dbReference type="PROSITE" id="PS50880">
    <property type="entry name" value="TOPRIM"/>
    <property type="match status" value="1"/>
</dbReference>
<evidence type="ECO:0000256" key="11">
    <source>
        <dbReference type="ARBA" id="ARBA00023163"/>
    </source>
</evidence>
<dbReference type="AlphaFoldDB" id="A0A3M0D7Q2"/>
<name>A0A3M0D7Q2_9PROT</name>
<dbReference type="Proteomes" id="UP000271227">
    <property type="component" value="Unassembled WGS sequence"/>
</dbReference>
<dbReference type="InterPro" id="IPR037068">
    <property type="entry name" value="DNA_primase_core_N_sf"/>
</dbReference>
<dbReference type="InterPro" id="IPR050219">
    <property type="entry name" value="DnaG_primase"/>
</dbReference>
<dbReference type="GO" id="GO:0003899">
    <property type="term" value="F:DNA-directed RNA polymerase activity"/>
    <property type="evidence" value="ECO:0007669"/>
    <property type="project" value="UniProtKB-UniRule"/>
</dbReference>
<evidence type="ECO:0000256" key="5">
    <source>
        <dbReference type="ARBA" id="ARBA00022705"/>
    </source>
</evidence>
<keyword evidence="5 12" id="KW-0235">DNA replication</keyword>
<dbReference type="Pfam" id="PF01807">
    <property type="entry name" value="Zn_ribbon_DnaG"/>
    <property type="match status" value="1"/>
</dbReference>
<keyword evidence="8 12" id="KW-0862">Zinc</keyword>
<dbReference type="Gene3D" id="3.90.580.10">
    <property type="entry name" value="Zinc finger, CHC2-type domain"/>
    <property type="match status" value="1"/>
</dbReference>
<evidence type="ECO:0000256" key="3">
    <source>
        <dbReference type="ARBA" id="ARBA00022679"/>
    </source>
</evidence>
<dbReference type="Pfam" id="PF13662">
    <property type="entry name" value="Toprim_4"/>
    <property type="match status" value="1"/>
</dbReference>
<comment type="cofactor">
    <cofactor evidence="12">
        <name>Zn(2+)</name>
        <dbReference type="ChEBI" id="CHEBI:29105"/>
    </cofactor>
    <text evidence="12">Binds 1 zinc ion per monomer.</text>
</comment>
<dbReference type="InParanoid" id="A0A3M0D7Q2"/>
<comment type="subunit">
    <text evidence="12">Monomer. Interacts with DnaB.</text>
</comment>
<protein>
    <recommendedName>
        <fullName evidence="12">DNA primase</fullName>
        <ecNumber evidence="12">2.7.7.101</ecNumber>
    </recommendedName>
</protein>
<dbReference type="Gene3D" id="3.40.1360.10">
    <property type="match status" value="1"/>
</dbReference>
<feature type="domain" description="Toprim" evidence="14">
    <location>
        <begin position="260"/>
        <end position="342"/>
    </location>
</feature>
<evidence type="ECO:0000256" key="2">
    <source>
        <dbReference type="ARBA" id="ARBA00022515"/>
    </source>
</evidence>
<feature type="zinc finger region" description="CHC2-type" evidence="12">
    <location>
        <begin position="38"/>
        <end position="62"/>
    </location>
</feature>
<dbReference type="FunFam" id="3.90.980.10:FF:000001">
    <property type="entry name" value="DNA primase"/>
    <property type="match status" value="1"/>
</dbReference>
<feature type="compositionally biased region" description="Basic residues" evidence="13">
    <location>
        <begin position="440"/>
        <end position="452"/>
    </location>
</feature>
<accession>A0A3M0D7Q2</accession>
<dbReference type="NCBIfam" id="TIGR01391">
    <property type="entry name" value="dnaG"/>
    <property type="match status" value="1"/>
</dbReference>
<evidence type="ECO:0000313" key="16">
    <source>
        <dbReference type="Proteomes" id="UP000271227"/>
    </source>
</evidence>
<feature type="region of interest" description="Disordered" evidence="13">
    <location>
        <begin position="423"/>
        <end position="456"/>
    </location>
</feature>
<reference evidence="15 16" key="1">
    <citation type="submission" date="2018-10" db="EMBL/GenBank/DDBJ databases">
        <title>Genomic Encyclopedia of Archaeal and Bacterial Type Strains, Phase II (KMG-II): from individual species to whole genera.</title>
        <authorList>
            <person name="Goeker M."/>
        </authorList>
    </citation>
    <scope>NUCLEOTIDE SEQUENCE [LARGE SCALE GENOMIC DNA]</scope>
    <source>
        <strain evidence="15 16">DSM 25217</strain>
    </source>
</reference>
<comment type="catalytic activity">
    <reaction evidence="12">
        <text>ssDNA + n NTP = ssDNA/pppN(pN)n-1 hybrid + (n-1) diphosphate.</text>
        <dbReference type="EC" id="2.7.7.101"/>
    </reaction>
</comment>
<evidence type="ECO:0000256" key="1">
    <source>
        <dbReference type="ARBA" id="ARBA00022478"/>
    </source>
</evidence>
<dbReference type="EMBL" id="REFR01000009">
    <property type="protein sequence ID" value="RMB12303.1"/>
    <property type="molecule type" value="Genomic_DNA"/>
</dbReference>
<dbReference type="InterPro" id="IPR006171">
    <property type="entry name" value="TOPRIM_dom"/>
</dbReference>
<dbReference type="Pfam" id="PF10410">
    <property type="entry name" value="DnaB_bind"/>
    <property type="match status" value="1"/>
</dbReference>
<sequence>MALGPQFLEELKARFTLSDVIGRRVKLRRAGREFSGLCPFHNEKTPSFTVNDQKGFYHCFGCGAHGSVIDFVMDTEGLEFLEAVDRLATEAGMEMPRQTREETERQKERLTLSEVMGVAAEWYRRQLHGAGGRAALDYVRGRGLSDDTVARFGLGYAPDSRTALKTAMAERGIAEKDLIATGMLIAPEDGGEPFEPYDRFRGRLMFPITDRQGRVIAFGGRALSADVKAKYLNSPETTLFHKGRTLYNWAEARKAAYDVGHVIVGEGYMDVIALSEAGLHAAVAPLGTALTEEQIAHLWAMADEPVLAFDGDKAGRRAANRAVERALPLLKPGKSLRFLFLPEGDDPDSLVRREGRGAFEALMDRAAPLADMLWHGLSDGVPADTPERRAGLEKAVFTRLAEIDDETIRKLYQQDFRRRLNETFGRDGAGRRPRGGPARRSGRGAHAAKGRMKGGINPGYAWQQDGGIKGTALGRTAGDSPVLERLERLMILTLVHHPQILVRHEEAVAETQFTVPGLDRLRDLLLECLMDGLKGDPADAPAGNGAGPLDRERVATHLITQGAGDWLTKLKADPVLRNEWFAWEDAALSDAITGFEHVMARYAHVTQAWGAYKAAEADYRADMSEEAQTRFFAAQEAFRAAEETAVDKPGYGLESNRLRS</sequence>
<evidence type="ECO:0000313" key="15">
    <source>
        <dbReference type="EMBL" id="RMB12303.1"/>
    </source>
</evidence>